<name>A0A0H1QWL4_9EURY</name>
<feature type="region of interest" description="Disordered" evidence="1">
    <location>
        <begin position="119"/>
        <end position="148"/>
    </location>
</feature>
<evidence type="ECO:0000256" key="1">
    <source>
        <dbReference type="SAM" id="MobiDB-lite"/>
    </source>
</evidence>
<dbReference type="InterPro" id="IPR052911">
    <property type="entry name" value="Corrinoid_activation_enz"/>
</dbReference>
<gene>
    <name evidence="3" type="ORF">SZ63_11530</name>
</gene>
<feature type="compositionally biased region" description="Gly residues" evidence="1">
    <location>
        <begin position="305"/>
        <end position="314"/>
    </location>
</feature>
<dbReference type="STRING" id="1550566.SZ63_11530"/>
<dbReference type="EMBL" id="JXOJ01000008">
    <property type="protein sequence ID" value="KLK87224.1"/>
    <property type="molecule type" value="Genomic_DNA"/>
</dbReference>
<dbReference type="OrthoDB" id="15347at2157"/>
<dbReference type="RefSeq" id="WP_048185551.1">
    <property type="nucleotide sequence ID" value="NZ_JXOJ01000008.1"/>
</dbReference>
<sequence length="314" mass="33924">MKRKIIDIDEEKCTGCGLCIPDCPEGALQIIDGKARLVSDLFCDGLGACIGTCPEGAICVVEREAGPYDERAVMEKIVPQGEGVIRAHLEHLLGHGEEGLYREAVEYLNEKGIPVPRHETAGGGAACPGSAARSLPRRETEERERAGRVESELRQWPIQLQLLNPAASYFDDADLLVSGDCVPFAYADFHRDFLRDKIVILFCPKLDSDVEGYVTKLAEIFSRHAIRSIAVLHMEVPCCSGVRYVVDQALERSGKKIPVKEHTILISGRVAEEGERTISRRGSGMGRGHGPGLTAARRTGSPSGKTGGGGPPPS</sequence>
<dbReference type="AlphaFoldDB" id="A0A0H1QWL4"/>
<dbReference type="Pfam" id="PF13237">
    <property type="entry name" value="Fer4_10"/>
    <property type="match status" value="1"/>
</dbReference>
<evidence type="ECO:0000313" key="3">
    <source>
        <dbReference type="EMBL" id="KLK87224.1"/>
    </source>
</evidence>
<feature type="compositionally biased region" description="Basic and acidic residues" evidence="1">
    <location>
        <begin position="136"/>
        <end position="148"/>
    </location>
</feature>
<dbReference type="InterPro" id="IPR017900">
    <property type="entry name" value="4Fe4S_Fe_S_CS"/>
</dbReference>
<reference evidence="3 4" key="1">
    <citation type="journal article" date="2015" name="Int. J. Syst. Evol. Microbiol.">
        <title>Methanoculleus sediminis sp. nov., a methanogen from sediments near a submarine mud volcano.</title>
        <authorList>
            <person name="Chen S.C."/>
            <person name="Chen M.F."/>
            <person name="Lai M.C."/>
            <person name="Weng C.Y."/>
            <person name="Wu S.Y."/>
            <person name="Lin S."/>
            <person name="Yang T.F."/>
            <person name="Chen P.C."/>
        </authorList>
    </citation>
    <scope>NUCLEOTIDE SEQUENCE [LARGE SCALE GENOMIC DNA]</scope>
    <source>
        <strain evidence="3 4">S3Fa</strain>
    </source>
</reference>
<protein>
    <submittedName>
        <fullName evidence="3">4Fe-4S ferredoxin</fullName>
    </submittedName>
</protein>
<evidence type="ECO:0000259" key="2">
    <source>
        <dbReference type="PROSITE" id="PS51379"/>
    </source>
</evidence>
<feature type="region of interest" description="Disordered" evidence="1">
    <location>
        <begin position="275"/>
        <end position="314"/>
    </location>
</feature>
<dbReference type="InterPro" id="IPR017896">
    <property type="entry name" value="4Fe4S_Fe-S-bd"/>
</dbReference>
<dbReference type="PROSITE" id="PS00198">
    <property type="entry name" value="4FE4S_FER_1"/>
    <property type="match status" value="1"/>
</dbReference>
<dbReference type="SUPFAM" id="SSF54862">
    <property type="entry name" value="4Fe-4S ferredoxins"/>
    <property type="match status" value="1"/>
</dbReference>
<dbReference type="PANTHER" id="PTHR42895:SF1">
    <property type="entry name" value="IRON-SULFUR CLUSTER PROTEIN"/>
    <property type="match status" value="1"/>
</dbReference>
<accession>A0A0H1QWL4</accession>
<dbReference type="PATRIC" id="fig|1550566.3.peg.2519"/>
<feature type="domain" description="4Fe-4S ferredoxin-type" evidence="2">
    <location>
        <begin position="34"/>
        <end position="63"/>
    </location>
</feature>
<dbReference type="Gene3D" id="3.30.70.20">
    <property type="match status" value="1"/>
</dbReference>
<keyword evidence="4" id="KW-1185">Reference proteome</keyword>
<evidence type="ECO:0000313" key="4">
    <source>
        <dbReference type="Proteomes" id="UP000035301"/>
    </source>
</evidence>
<proteinExistence type="predicted"/>
<dbReference type="Proteomes" id="UP000035301">
    <property type="component" value="Unassembled WGS sequence"/>
</dbReference>
<organism evidence="3 4">
    <name type="scientific">Methanoculleus sediminis</name>
    <dbReference type="NCBI Taxonomy" id="1550566"/>
    <lineage>
        <taxon>Archaea</taxon>
        <taxon>Methanobacteriati</taxon>
        <taxon>Methanobacteriota</taxon>
        <taxon>Stenosarchaea group</taxon>
        <taxon>Methanomicrobia</taxon>
        <taxon>Methanomicrobiales</taxon>
        <taxon>Methanomicrobiaceae</taxon>
        <taxon>Methanoculleus</taxon>
    </lineage>
</organism>
<dbReference type="GO" id="GO:0016491">
    <property type="term" value="F:oxidoreductase activity"/>
    <property type="evidence" value="ECO:0007669"/>
    <property type="project" value="UniProtKB-ARBA"/>
</dbReference>
<feature type="domain" description="4Fe-4S ferredoxin-type" evidence="2">
    <location>
        <begin position="4"/>
        <end position="33"/>
    </location>
</feature>
<dbReference type="PROSITE" id="PS51379">
    <property type="entry name" value="4FE4S_FER_2"/>
    <property type="match status" value="2"/>
</dbReference>
<dbReference type="PANTHER" id="PTHR42895">
    <property type="entry name" value="IRON-SULFUR CLUSTER-BINDING PROTEIN-RELATED"/>
    <property type="match status" value="1"/>
</dbReference>
<comment type="caution">
    <text evidence="3">The sequence shown here is derived from an EMBL/GenBank/DDBJ whole genome shotgun (WGS) entry which is preliminary data.</text>
</comment>